<dbReference type="InterPro" id="IPR001387">
    <property type="entry name" value="Cro/C1-type_HTH"/>
</dbReference>
<evidence type="ECO:0000313" key="6">
    <source>
        <dbReference type="Proteomes" id="UP000295515"/>
    </source>
</evidence>
<proteinExistence type="predicted"/>
<dbReference type="CDD" id="cd00093">
    <property type="entry name" value="HTH_XRE"/>
    <property type="match status" value="1"/>
</dbReference>
<dbReference type="SUPFAM" id="SSF47413">
    <property type="entry name" value="lambda repressor-like DNA-binding domains"/>
    <property type="match status" value="1"/>
</dbReference>
<dbReference type="GO" id="GO:0003700">
    <property type="term" value="F:DNA-binding transcription factor activity"/>
    <property type="evidence" value="ECO:0007669"/>
    <property type="project" value="TreeGrafter"/>
</dbReference>
<comment type="caution">
    <text evidence="5">The sequence shown here is derived from an EMBL/GenBank/DDBJ whole genome shotgun (WGS) entry which is preliminary data.</text>
</comment>
<protein>
    <submittedName>
        <fullName evidence="5">Helix-turn-helix protein</fullName>
    </submittedName>
</protein>
<dbReference type="GO" id="GO:0005829">
    <property type="term" value="C:cytosol"/>
    <property type="evidence" value="ECO:0007669"/>
    <property type="project" value="TreeGrafter"/>
</dbReference>
<dbReference type="PROSITE" id="PS50943">
    <property type="entry name" value="HTH_CROC1"/>
    <property type="match status" value="1"/>
</dbReference>
<dbReference type="Gene3D" id="1.10.260.40">
    <property type="entry name" value="lambda repressor-like DNA-binding domains"/>
    <property type="match status" value="1"/>
</dbReference>
<dbReference type="InterPro" id="IPR050807">
    <property type="entry name" value="TransReg_Diox_bact_type"/>
</dbReference>
<keyword evidence="1" id="KW-0805">Transcription regulation</keyword>
<dbReference type="PANTHER" id="PTHR46797:SF23">
    <property type="entry name" value="HTH-TYPE TRANSCRIPTIONAL REGULATOR SUTR"/>
    <property type="match status" value="1"/>
</dbReference>
<evidence type="ECO:0000313" key="5">
    <source>
        <dbReference type="EMBL" id="TCV95310.1"/>
    </source>
</evidence>
<dbReference type="AlphaFoldDB" id="A0A4R3YS57"/>
<dbReference type="Pfam" id="PF01381">
    <property type="entry name" value="HTH_3"/>
    <property type="match status" value="1"/>
</dbReference>
<dbReference type="GeneID" id="98916064"/>
<dbReference type="RefSeq" id="WP_066444333.1">
    <property type="nucleotide sequence ID" value="NZ_CAUWFI010000007.1"/>
</dbReference>
<accession>A0A4R3YS57</accession>
<dbReference type="InterPro" id="IPR010982">
    <property type="entry name" value="Lambda_DNA-bd_dom_sf"/>
</dbReference>
<evidence type="ECO:0000256" key="1">
    <source>
        <dbReference type="ARBA" id="ARBA00023015"/>
    </source>
</evidence>
<gene>
    <name evidence="5" type="ORF">EDD60_11829</name>
</gene>
<evidence type="ECO:0000256" key="3">
    <source>
        <dbReference type="ARBA" id="ARBA00023163"/>
    </source>
</evidence>
<dbReference type="SMART" id="SM00530">
    <property type="entry name" value="HTH_XRE"/>
    <property type="match status" value="1"/>
</dbReference>
<evidence type="ECO:0000259" key="4">
    <source>
        <dbReference type="PROSITE" id="PS50943"/>
    </source>
</evidence>
<feature type="domain" description="HTH cro/C1-type" evidence="4">
    <location>
        <begin position="12"/>
        <end position="66"/>
    </location>
</feature>
<dbReference type="EMBL" id="SMCQ01000018">
    <property type="protein sequence ID" value="TCV95310.1"/>
    <property type="molecule type" value="Genomic_DNA"/>
</dbReference>
<organism evidence="5 6">
    <name type="scientific">Longibaculum muris</name>
    <dbReference type="NCBI Taxonomy" id="1796628"/>
    <lineage>
        <taxon>Bacteria</taxon>
        <taxon>Bacillati</taxon>
        <taxon>Bacillota</taxon>
        <taxon>Erysipelotrichia</taxon>
        <taxon>Erysipelotrichales</taxon>
        <taxon>Coprobacillaceae</taxon>
        <taxon>Longibaculum</taxon>
    </lineage>
</organism>
<dbReference type="PANTHER" id="PTHR46797">
    <property type="entry name" value="HTH-TYPE TRANSCRIPTIONAL REGULATOR"/>
    <property type="match status" value="1"/>
</dbReference>
<evidence type="ECO:0000256" key="2">
    <source>
        <dbReference type="ARBA" id="ARBA00023125"/>
    </source>
</evidence>
<keyword evidence="6" id="KW-1185">Reference proteome</keyword>
<dbReference type="Proteomes" id="UP000295515">
    <property type="component" value="Unassembled WGS sequence"/>
</dbReference>
<name>A0A4R3YS57_9FIRM</name>
<keyword evidence="2" id="KW-0238">DNA-binding</keyword>
<dbReference type="GO" id="GO:0003677">
    <property type="term" value="F:DNA binding"/>
    <property type="evidence" value="ECO:0007669"/>
    <property type="project" value="UniProtKB-KW"/>
</dbReference>
<reference evidence="5 6" key="1">
    <citation type="submission" date="2019-03" db="EMBL/GenBank/DDBJ databases">
        <title>Genomic Encyclopedia of Type Strains, Phase IV (KMG-IV): sequencing the most valuable type-strain genomes for metagenomic binning, comparative biology and taxonomic classification.</title>
        <authorList>
            <person name="Goeker M."/>
        </authorList>
    </citation>
    <scope>NUCLEOTIDE SEQUENCE [LARGE SCALE GENOMIC DNA]</scope>
    <source>
        <strain evidence="5 6">DSM 29487</strain>
    </source>
</reference>
<keyword evidence="3" id="KW-0804">Transcription</keyword>
<sequence length="78" mass="9266">MENINILFGRRIKELRLRQNISQEELGFRCQLSKNYVSDVERGRRNVSIKVVEKFAAGLRVPVYYLFKWHDGDESVHL</sequence>